<reference evidence="5 6" key="1">
    <citation type="journal article" date="2018" name="Sci. Rep.">
        <title>A novel species of the marine cyanobacterium Acaryochloris with a unique pigment content and lifestyle.</title>
        <authorList>
            <person name="Partensky F."/>
            <person name="Six C."/>
            <person name="Ratin M."/>
            <person name="Garczarek L."/>
            <person name="Vaulot D."/>
            <person name="Probert I."/>
            <person name="Calteau A."/>
            <person name="Gourvil P."/>
            <person name="Marie D."/>
            <person name="Grebert T."/>
            <person name="Bouchier C."/>
            <person name="Le Panse S."/>
            <person name="Gachenot M."/>
            <person name="Rodriguez F."/>
            <person name="Garrido J.L."/>
        </authorList>
    </citation>
    <scope>NUCLEOTIDE SEQUENCE [LARGE SCALE GENOMIC DNA]</scope>
    <source>
        <strain evidence="5 6">RCC1774</strain>
    </source>
</reference>
<evidence type="ECO:0000256" key="1">
    <source>
        <dbReference type="ARBA" id="ARBA00007261"/>
    </source>
</evidence>
<name>A0A2W1JKE7_9CYAN</name>
<accession>A0A2W1JKE7</accession>
<dbReference type="Gene3D" id="3.30.830.10">
    <property type="entry name" value="Metalloenzyme, LuxS/M16 peptidase-like"/>
    <property type="match status" value="4"/>
</dbReference>
<evidence type="ECO:0000259" key="4">
    <source>
        <dbReference type="Pfam" id="PF05193"/>
    </source>
</evidence>
<dbReference type="InterPro" id="IPR011765">
    <property type="entry name" value="Pept_M16_N"/>
</dbReference>
<dbReference type="EMBL" id="PQWO01000004">
    <property type="protein sequence ID" value="PZD73696.1"/>
    <property type="molecule type" value="Genomic_DNA"/>
</dbReference>
<comment type="similarity">
    <text evidence="1">Belongs to the peptidase M16 family.</text>
</comment>
<dbReference type="Pfam" id="PF05193">
    <property type="entry name" value="Peptidase_M16_C"/>
    <property type="match status" value="2"/>
</dbReference>
<keyword evidence="5" id="KW-0378">Hydrolase</keyword>
<dbReference type="GO" id="GO:0006508">
    <property type="term" value="P:proteolysis"/>
    <property type="evidence" value="ECO:0007669"/>
    <property type="project" value="UniProtKB-KW"/>
</dbReference>
<dbReference type="PANTHER" id="PTHR11851:SF49">
    <property type="entry name" value="MITOCHONDRIAL-PROCESSING PEPTIDASE SUBUNIT ALPHA"/>
    <property type="match status" value="1"/>
</dbReference>
<feature type="region of interest" description="Disordered" evidence="2">
    <location>
        <begin position="423"/>
        <end position="451"/>
    </location>
</feature>
<dbReference type="AlphaFoldDB" id="A0A2W1JKE7"/>
<dbReference type="OrthoDB" id="9811314at2"/>
<dbReference type="Pfam" id="PF00675">
    <property type="entry name" value="Peptidase_M16"/>
    <property type="match status" value="2"/>
</dbReference>
<dbReference type="InterPro" id="IPR007863">
    <property type="entry name" value="Peptidase_M16_C"/>
</dbReference>
<protein>
    <submittedName>
        <fullName evidence="5">Putative zinc protease</fullName>
        <ecNumber evidence="5">3.4.24.-</ecNumber>
    </submittedName>
</protein>
<evidence type="ECO:0000259" key="3">
    <source>
        <dbReference type="Pfam" id="PF00675"/>
    </source>
</evidence>
<dbReference type="InterPro" id="IPR050361">
    <property type="entry name" value="MPP/UQCRC_Complex"/>
</dbReference>
<dbReference type="RefSeq" id="WP_110985811.1">
    <property type="nucleotide sequence ID" value="NZ_CAWNWM010000004.1"/>
</dbReference>
<feature type="domain" description="Peptidase M16 N-terminal" evidence="3">
    <location>
        <begin position="486"/>
        <end position="596"/>
    </location>
</feature>
<feature type="domain" description="Peptidase M16 N-terminal" evidence="3">
    <location>
        <begin position="30"/>
        <end position="173"/>
    </location>
</feature>
<dbReference type="SUPFAM" id="SSF63411">
    <property type="entry name" value="LuxS/MPP-like metallohydrolase"/>
    <property type="match status" value="4"/>
</dbReference>
<keyword evidence="5" id="KW-0645">Protease</keyword>
<dbReference type="EC" id="3.4.24.-" evidence="5"/>
<gene>
    <name evidence="5" type="ORF">C1752_01868</name>
</gene>
<organism evidence="5 6">
    <name type="scientific">Acaryochloris thomasi RCC1774</name>
    <dbReference type="NCBI Taxonomy" id="1764569"/>
    <lineage>
        <taxon>Bacteria</taxon>
        <taxon>Bacillati</taxon>
        <taxon>Cyanobacteriota</taxon>
        <taxon>Cyanophyceae</taxon>
        <taxon>Acaryochloridales</taxon>
        <taxon>Acaryochloridaceae</taxon>
        <taxon>Acaryochloris</taxon>
        <taxon>Acaryochloris thomasi</taxon>
    </lineage>
</organism>
<dbReference type="Proteomes" id="UP000248857">
    <property type="component" value="Unassembled WGS sequence"/>
</dbReference>
<dbReference type="InterPro" id="IPR011249">
    <property type="entry name" value="Metalloenz_LuxS/M16"/>
</dbReference>
<evidence type="ECO:0000313" key="6">
    <source>
        <dbReference type="Proteomes" id="UP000248857"/>
    </source>
</evidence>
<evidence type="ECO:0000313" key="5">
    <source>
        <dbReference type="EMBL" id="PZD73696.1"/>
    </source>
</evidence>
<feature type="compositionally biased region" description="Polar residues" evidence="2">
    <location>
        <begin position="423"/>
        <end position="444"/>
    </location>
</feature>
<dbReference type="PANTHER" id="PTHR11851">
    <property type="entry name" value="METALLOPROTEASE"/>
    <property type="match status" value="1"/>
</dbReference>
<dbReference type="GO" id="GO:0046872">
    <property type="term" value="F:metal ion binding"/>
    <property type="evidence" value="ECO:0007669"/>
    <property type="project" value="InterPro"/>
</dbReference>
<dbReference type="GO" id="GO:0008233">
    <property type="term" value="F:peptidase activity"/>
    <property type="evidence" value="ECO:0007669"/>
    <property type="project" value="UniProtKB-KW"/>
</dbReference>
<evidence type="ECO:0000256" key="2">
    <source>
        <dbReference type="SAM" id="MobiDB-lite"/>
    </source>
</evidence>
<feature type="domain" description="Peptidase M16 C-terminal" evidence="4">
    <location>
        <begin position="181"/>
        <end position="360"/>
    </location>
</feature>
<keyword evidence="6" id="KW-1185">Reference proteome</keyword>
<comment type="caution">
    <text evidence="5">The sequence shown here is derived from an EMBL/GenBank/DDBJ whole genome shotgun (WGS) entry which is preliminary data.</text>
</comment>
<feature type="domain" description="Peptidase M16 C-terminal" evidence="4">
    <location>
        <begin position="638"/>
        <end position="817"/>
    </location>
</feature>
<sequence>MTVVSSHPSPAGDTLTKNVQQTTLSNGLTVLTKEVHTAPVVSVQVWYRVGARNEKPGSSGIAHQLEHLLFKGTHQRPIQFGRLFSALGSDSNAFTSYDMTAYFGTVSRDKLEALLVLEADRMRNARIDAEQLASEQRVVISELQGYENSPEYRLGKAVMQRAFPNHPYGLSVGGSKADVEKFTAPQVKDYYDRFYCPSNAVLVITGDFETASTLAVVEQAFGDFAASPVEPVITASLDAQGEGTPDPIILREPGSTSLLEAVYPLPNVHHPDVPALDIMDSILSAGRNSRFYQALIDSGLASYVSAYAVALMEPGWYNISVVAAPDQDLETLDRVLQETITVIQQQPVSAEELLRAKVQLKASLILSNREIDHQASQLAYNQIVSGDYRYSDRYLAHLEAVTAADVQRVAAQYLKSSQRTSGWFEPSQLTDQPFSGGPATQTAEDFSPSEPVDPAVVAQYLPPIPDATVSSTQALPEKVVLSNGLRVLLLEDHSSPTVTLSGYIQAGNSFDLQSPGLAGLTADNLLSGTQTKDALTLAKALENCGAGLDFSSFREGVDIEGYALSSNISVLLDTLADVLQNATFPEQEVLRSQQRTLSGLKMELDDPGRLARRTFQQRIYPATHPFHSFPTEESLRAITRDDLQHFYQTHYLPRQTILTLVGDFKVGEITDKLEHLLGAWQSQGSVPSLSFPEVTQPSEIDRLQVPMTGKSQVVTYLGYCGINRHDPRYYAALLFNQVLGGDTLASRLGTEIRDRQGLTYGIYSYFAAGEQAGPFAIQMQTSPEDSEQAISSTLMLLRQLRESGITASELETVQRTLVNSYPVDLAAPDLLAQRILMNEVHGLPLTAIQEFPQKLNDISLDEVNAAIESLIHPDKLIIVTAGAQS</sequence>
<proteinExistence type="inferred from homology"/>